<dbReference type="Pfam" id="PF14905">
    <property type="entry name" value="OMP_b-brl_3"/>
    <property type="match status" value="1"/>
</dbReference>
<dbReference type="InterPro" id="IPR008969">
    <property type="entry name" value="CarboxyPept-like_regulatory"/>
</dbReference>
<comment type="subcellular location">
    <subcellularLocation>
        <location evidence="1">Cell outer membrane</location>
    </subcellularLocation>
</comment>
<dbReference type="SUPFAM" id="SSF56935">
    <property type="entry name" value="Porins"/>
    <property type="match status" value="1"/>
</dbReference>
<dbReference type="Gene3D" id="2.40.170.20">
    <property type="entry name" value="TonB-dependent receptor, beta-barrel domain"/>
    <property type="match status" value="1"/>
</dbReference>
<reference evidence="6" key="1">
    <citation type="journal article" date="2019" name="Int. J. Syst. Evol. Microbiol.">
        <title>The Global Catalogue of Microorganisms (GCM) 10K type strain sequencing project: providing services to taxonomists for standard genome sequencing and annotation.</title>
        <authorList>
            <consortium name="The Broad Institute Genomics Platform"/>
            <consortium name="The Broad Institute Genome Sequencing Center for Infectious Disease"/>
            <person name="Wu L."/>
            <person name="Ma J."/>
        </authorList>
    </citation>
    <scope>NUCLEOTIDE SEQUENCE [LARGE SCALE GENOMIC DNA]</scope>
    <source>
        <strain evidence="6">JCM 17925</strain>
    </source>
</reference>
<dbReference type="Gene3D" id="2.170.130.10">
    <property type="entry name" value="TonB-dependent receptor, plug domain"/>
    <property type="match status" value="1"/>
</dbReference>
<dbReference type="Proteomes" id="UP001500936">
    <property type="component" value="Unassembled WGS sequence"/>
</dbReference>
<dbReference type="SUPFAM" id="SSF49464">
    <property type="entry name" value="Carboxypeptidase regulatory domain-like"/>
    <property type="match status" value="1"/>
</dbReference>
<dbReference type="PANTHER" id="PTHR40980">
    <property type="entry name" value="PLUG DOMAIN-CONTAINING PROTEIN"/>
    <property type="match status" value="1"/>
</dbReference>
<comment type="caution">
    <text evidence="5">The sequence shown here is derived from an EMBL/GenBank/DDBJ whole genome shotgun (WGS) entry which is preliminary data.</text>
</comment>
<sequence length="838" mass="92106">MAQTSVGVIPAAAAVPILHYSPGQLAGSVVDSITGNPVPFTTLALMSPAGKLVVGTVADEQGAFQLGQIPYGSYKLVITSVGYQAKTIPNLLVREGEAGLSLTGIRLRPDTKMLKEVVVTGQRALIEDKGDRLVYNAEKDMANVGGSAADVLRKVPMLSVDLNGNVQLRGSGNFKIFLNGKPSALMARNQADALRQLPGSTIKTVEVITSPGAKYDAEGVAGIINIVTLKRWEGFNGSSYVSAGNLSQSAGASVNVQGKKLGVSVTGGLYQYRSISETESYRTTLVNGQPINILFQSSRQDNTGMGGNIGINLDYDPDSTTRISLWLSGWGGNYPNNSSLYSRLYTPAGNILQEFRRAIEFSDYYRNGEANLGYTKTFQKRKVVYRHVLAPNLRDKLAIGHYVTETGPQPELSVLAQYSHTPDRNNYTADQYTQENLVTYRERSINLSHYNELTVQTDYTYPFRFRIRTDTTQATLEVGAKVILRDIGSDYSLDQALDGSYIFVPDPTRSTKFDYTQQVLSGYTSIRLAPGRNWVAVIGARLEHTAINGNFASTNTRISQQYQNLIPNLSLIRRFKNKRTLRMSYTQRITRPLVGYLNPYVNFSNPQNLVTGNPDLDPELAHAAELAYSTFVGKGIVLNTALYHRQTNNAIESVSTVDAEGISVSRPQNIARRSVSGLQINTNVQPRRNLTIAGGSTLQRVESYSPALGQGNRGFVWNATANMSYRLPKGIIVQANGNYTSGRVILQGRTSGWYGYTFSARKELWDKKASLTLSATTPFNRVVRQENVREAPTFTSYGTSANVTRSVLATFYWQFGQSSSSRQTKKINNDDKADIPRR</sequence>
<keyword evidence="2" id="KW-0472">Membrane</keyword>
<keyword evidence="3" id="KW-0998">Cell outer membrane</keyword>
<dbReference type="EMBL" id="BAABHB010000003">
    <property type="protein sequence ID" value="GAA4402938.1"/>
    <property type="molecule type" value="Genomic_DNA"/>
</dbReference>
<name>A0ABP8KAJ8_9BACT</name>
<keyword evidence="6" id="KW-1185">Reference proteome</keyword>
<organism evidence="5 6">
    <name type="scientific">Nibrella viscosa</name>
    <dbReference type="NCBI Taxonomy" id="1084524"/>
    <lineage>
        <taxon>Bacteria</taxon>
        <taxon>Pseudomonadati</taxon>
        <taxon>Bacteroidota</taxon>
        <taxon>Cytophagia</taxon>
        <taxon>Cytophagales</taxon>
        <taxon>Spirosomataceae</taxon>
        <taxon>Nibrella</taxon>
    </lineage>
</organism>
<dbReference type="InterPro" id="IPR037066">
    <property type="entry name" value="Plug_dom_sf"/>
</dbReference>
<proteinExistence type="predicted"/>
<gene>
    <name evidence="5" type="ORF">GCM10023187_18540</name>
</gene>
<protein>
    <submittedName>
        <fullName evidence="5">Outer membrane beta-barrel family protein</fullName>
    </submittedName>
</protein>
<dbReference type="Pfam" id="PF13620">
    <property type="entry name" value="CarboxypepD_reg"/>
    <property type="match status" value="1"/>
</dbReference>
<dbReference type="InterPro" id="IPR036942">
    <property type="entry name" value="Beta-barrel_TonB_sf"/>
</dbReference>
<evidence type="ECO:0000259" key="4">
    <source>
        <dbReference type="Pfam" id="PF14905"/>
    </source>
</evidence>
<evidence type="ECO:0000313" key="6">
    <source>
        <dbReference type="Proteomes" id="UP001500936"/>
    </source>
</evidence>
<dbReference type="PANTHER" id="PTHR40980:SF3">
    <property type="entry name" value="TONB-DEPENDENT RECEPTOR-LIKE BETA-BARREL DOMAIN-CONTAINING PROTEIN"/>
    <property type="match status" value="1"/>
</dbReference>
<feature type="domain" description="Outer membrane protein beta-barrel" evidence="4">
    <location>
        <begin position="410"/>
        <end position="812"/>
    </location>
</feature>
<evidence type="ECO:0000313" key="5">
    <source>
        <dbReference type="EMBL" id="GAA4402938.1"/>
    </source>
</evidence>
<evidence type="ECO:0000256" key="1">
    <source>
        <dbReference type="ARBA" id="ARBA00004442"/>
    </source>
</evidence>
<accession>A0ABP8KAJ8</accession>
<evidence type="ECO:0000256" key="2">
    <source>
        <dbReference type="ARBA" id="ARBA00023136"/>
    </source>
</evidence>
<dbReference type="InterPro" id="IPR041700">
    <property type="entry name" value="OMP_b-brl_3"/>
</dbReference>
<dbReference type="Gene3D" id="2.60.40.1120">
    <property type="entry name" value="Carboxypeptidase-like, regulatory domain"/>
    <property type="match status" value="1"/>
</dbReference>
<evidence type="ECO:0000256" key="3">
    <source>
        <dbReference type="ARBA" id="ARBA00023237"/>
    </source>
</evidence>